<feature type="transmembrane region" description="Helical" evidence="1">
    <location>
        <begin position="12"/>
        <end position="32"/>
    </location>
</feature>
<keyword evidence="1" id="KW-0812">Transmembrane</keyword>
<feature type="transmembrane region" description="Helical" evidence="1">
    <location>
        <begin position="85"/>
        <end position="103"/>
    </location>
</feature>
<evidence type="ECO:0000256" key="1">
    <source>
        <dbReference type="SAM" id="Phobius"/>
    </source>
</evidence>
<organism evidence="2 3">
    <name type="scientific">Chryseosolibacter indicus</name>
    <dbReference type="NCBI Taxonomy" id="2782351"/>
    <lineage>
        <taxon>Bacteria</taxon>
        <taxon>Pseudomonadati</taxon>
        <taxon>Bacteroidota</taxon>
        <taxon>Cytophagia</taxon>
        <taxon>Cytophagales</taxon>
        <taxon>Chryseotaleaceae</taxon>
        <taxon>Chryseosolibacter</taxon>
    </lineage>
</organism>
<feature type="transmembrane region" description="Helical" evidence="1">
    <location>
        <begin position="44"/>
        <end position="65"/>
    </location>
</feature>
<sequence length="148" mass="16622">MYSGLLVTHSYLRYFILIMLIIVIVMSLIGLVNKKPYTKTHDKTGLFLFICTHIQLLLGIILYIVSYTSGGRVQFNSETMKNAALRYFAVEHGLTMLIAVVFITLARTGAKKLAVDQAKHRRLFIFNLIALIIIIGTVYGLGGGYNTY</sequence>
<dbReference type="Proteomes" id="UP000772618">
    <property type="component" value="Unassembled WGS sequence"/>
</dbReference>
<comment type="caution">
    <text evidence="2">The sequence shown here is derived from an EMBL/GenBank/DDBJ whole genome shotgun (WGS) entry which is preliminary data.</text>
</comment>
<protein>
    <submittedName>
        <fullName evidence="2">Cytochrome B</fullName>
    </submittedName>
</protein>
<evidence type="ECO:0000313" key="3">
    <source>
        <dbReference type="Proteomes" id="UP000772618"/>
    </source>
</evidence>
<keyword evidence="1" id="KW-0472">Membrane</keyword>
<accession>A0ABS5VPF2</accession>
<evidence type="ECO:0000313" key="2">
    <source>
        <dbReference type="EMBL" id="MBT1703221.1"/>
    </source>
</evidence>
<dbReference type="RefSeq" id="WP_254153186.1">
    <property type="nucleotide sequence ID" value="NZ_JAHESD010000012.1"/>
</dbReference>
<name>A0ABS5VPF2_9BACT</name>
<feature type="transmembrane region" description="Helical" evidence="1">
    <location>
        <begin position="123"/>
        <end position="142"/>
    </location>
</feature>
<proteinExistence type="predicted"/>
<keyword evidence="3" id="KW-1185">Reference proteome</keyword>
<gene>
    <name evidence="2" type="ORF">KK060_08010</name>
</gene>
<keyword evidence="1" id="KW-1133">Transmembrane helix</keyword>
<dbReference type="EMBL" id="JAHESD010000012">
    <property type="protein sequence ID" value="MBT1703221.1"/>
    <property type="molecule type" value="Genomic_DNA"/>
</dbReference>
<reference evidence="2 3" key="1">
    <citation type="submission" date="2021-05" db="EMBL/GenBank/DDBJ databases">
        <title>A Polyphasic approach of four new species of the genus Ohtaekwangia: Ohtaekwangia histidinii sp. nov., Ohtaekwangia cretensis sp. nov., Ohtaekwangia indiensis sp. nov., Ohtaekwangia reichenbachii sp. nov. from diverse environment.</title>
        <authorList>
            <person name="Octaviana S."/>
        </authorList>
    </citation>
    <scope>NUCLEOTIDE SEQUENCE [LARGE SCALE GENOMIC DNA]</scope>
    <source>
        <strain evidence="2 3">PWU20</strain>
    </source>
</reference>